<evidence type="ECO:0000259" key="8">
    <source>
        <dbReference type="PROSITE" id="PS51743"/>
    </source>
</evidence>
<evidence type="ECO:0000256" key="6">
    <source>
        <dbReference type="SAM" id="MobiDB-lite"/>
    </source>
</evidence>
<keyword evidence="2" id="KW-0547">Nucleotide-binding</keyword>
<evidence type="ECO:0000256" key="4">
    <source>
        <dbReference type="ARBA" id="ARBA00022801"/>
    </source>
</evidence>
<sequence>MNFGRSPRRKRGYSPQAGRRIGHTSKHVLSPTDRTPSPTSERSAASLARANRRRRAYERKKAAYAVARQEGAEVPRNIDGSPVVSFASKGEVGVGKISSCEGGGTKSNVPSSVPPSAIKFGSLELGPLVETSEEVTEGFSPVKKKNRRQRGRKTSLRAADVPAPDEREILDKAPTKEGRVLKAAWVVKGSCKVGACDPIFPTDVQYGRHVPTTSRSVGFRTEEEDGRTFGYFFQKEAAEYRRRTFSDIYDTFTVDVDYEGNVFAHSIWRILRNLRVGDRIPHGILKRMGWRIYTDDAVHVTLHHRGRLGVYRLEHESLALKLYCQDKRALVDPVKVLCPKFQEGFCYLCWFWEAAMIYNYRLDLEAVRRKLGKYPFMYDIVTLFRKIFPFCENFGFRFDLSKKSKKCYHASLFGNCGADFESFGTYRVGGSLERKKKKNYRRGNRNVQPPFQGKNRIAKQIRRERKDLGLPPLKPVVGDCFISPIRAAFKSSFSRGEKLRMGGRSFDYFIERKVSRFIIYLRNMNIRNLISPKVLVETLLWIDEDFDISKVPLKKSGDFIYHCVPHWKAGDCSLLELYESGKTSVIGMNVGELDLELSRMMASSSDRVKSMAVKDSVALRALEGAALEEFNFSKTFHDKKHEVLIPYKLEDCHQRALLGVFPELRLRFLNSALNPHALAAAVRLCYNHLFKFRFQNIGIIDIGGDVRFHVNHSYSPVHICNPILDAKDASRYTTRNIDWERTLTKNLVKVVGGKSNVTFCYTDAKECSHQAKVAIAVEVYDLSVEEIALIMALRGIDILHITLVCPGELLDEHANDIPVPDLRIVIRHSEDKKQLSYFMPEGTGYSHEKEKVTSFARKPVFLKGGFLFHCELLGTRLSVSEYRITRNKSYPSGSFKIPVSIPRATASLVAIRIPDWQKKGNFLKNQFSQEIMVDRVFFVRAIEYVMGITSVVSDKTFEYATTWLRNNSARIVISGKVIHQDVRIDTKLLEKVAAILLVIGARKKSTGTRYAKKLSVSTGTDLTASTLFKEKMYDLYGTVSDGFYYVAKHAFPFLGFVGDLDVNSLFRECDNCTNFDYNIVIPECGAPLAKGNEIECIDNHIDNSISNAVENQIKEEVSRDKFIPSFKFRGSASRTKQEGGGLKGAGRDSSILDFLARWLKKTVLKGVNLFFSFIDLLESVKGWVTEKFSKAITLVKQVLVYFTPDGEWLDVVTLGLPEIIYQSLIFLWDFFRGKGVIRSLFSLICRLVSIFGIHAGYFKNVESSTAVFRNGALISSLVTLFERRLIGDCGTYLGGIMAALICTGLPRALIRFHIVQGLKAQNSAFGPYVLSNIDSLENVQIIVDSFYSVVDRIKEIFENFVFSLADIAVTRLSENNSLGRGIRKVAEMKNDFHSRMSKVTSWLGVSRREKTKPSFECLSSVPRQIDVCENDDDFYTVKEEESETTVEGSVEEFLFDVSPSGGVAGGGTRFTSITKRLFLLVKRIVKSLKRGFISSLGAMIRLYKLVKFFGWRIIVDIITVLKLQTFFRRGLLFGIEDLDIIQSLGSRTVDYLDSCLPDGISFTLLYSILTSSDGDFLLKKYFVVHSCLKFLAQSTAITALCIKNFLWKVFLMSLPTNTVIIERDPNSHLQFLGVGARILHVDELGRVSLPFGGHRVFDTRVFLRVIPMMRRNVVGGRLLSNNFYNIREVTREIVNTICGNVRCFSKFLGIHSNLLKRISEGFRRLKKGVYDFFFFRYYSSNSPQEDRLSNIEIDFLSALDEDFLMLRLAADVRLVYLSSVESERLSQLSSLGGTPGNGGGSFIPIFERVFDGSIFSNIFTTSVRVFKFFFYGTLITAFEAGVTSNFLSIGITILKSIIFGVGWLDVFTCGVYLREKFPWNFEEFKNLVLRRYYANRACDVIGDGVKRGVVSMDSNCHAILSRISEATRSLRKCVENFNKRRERGAGCNYLVEKWREEILHTDSEDVNTTCTDISGECSSHSSGDSSDDVNGTNDSETEPKDGFSVVEVEREIETGGQNANSEIHNHPSAEACQSDIGNSKSKQKMKKKNGKKKNMKKSDDCHLNKEKEKIDVFVDGHPVGKKEKKFPNLVSKSREGGQILETLSEEDNTLEIYRPDVSKLNFQLSTLELIDVTQPSSAFQKLINDSLGSIIPPPQYGMMEAKSRHVNEYIYNRVLDFCNVRRTVMQTWTTLKESGFEPALVINVLDPHVALFDLKRGITLVKGKPSEDTDYDFCFDGYRIRPFLGVKEGLRVDEPYLILHEDLRVFYCELFLRRFKTPEFVNYDFSFVAGFQVVESPPGGGKTTELVATFVTLFSRGVETRVVTANKNSCLEIKKKVIALLVFKNVCEDGPALRMKLNDSIRTADSACMNVLSSIETKVLLIDEFFMLHSGQILFLISLFRSQYVVGYGDSNQIGYINRSDLQVAQYCNINEFLGEDCRSYRSKSYRCPVDVCKGLSKIYDREIEPVANSRNSTLEIVPIRSQDDLEFESDVKYITFTQGEKNELSKCLSKKGKVFDGVQTIHEVQGNTYQRVRLVRIKPQDDAVFSSQVHITVALSRHVENFRYYVINVKINDLTCDRIKLSKELTNISNELADHSPYIEAVNDVEYIETIDNRPIDGMGPPGSSTSSAFQDFLEEVIPGTTLISLGDLSAELSTSEFKSVADGIKIKSNTQIGKKPIDKSSQRVRRRS</sequence>
<feature type="region of interest" description="Disordered" evidence="6">
    <location>
        <begin position="131"/>
        <end position="161"/>
    </location>
</feature>
<evidence type="ECO:0000259" key="7">
    <source>
        <dbReference type="PROSITE" id="PS51657"/>
    </source>
</evidence>
<evidence type="ECO:0000256" key="3">
    <source>
        <dbReference type="ARBA" id="ARBA00022758"/>
    </source>
</evidence>
<dbReference type="InterPro" id="IPR027351">
    <property type="entry name" value="(+)RNA_virus_helicase_core_dom"/>
</dbReference>
<feature type="compositionally biased region" description="Low complexity" evidence="6">
    <location>
        <begin position="1975"/>
        <end position="1994"/>
    </location>
</feature>
<keyword evidence="5" id="KW-0067">ATP-binding</keyword>
<dbReference type="GO" id="GO:0016556">
    <property type="term" value="P:mRNA modification"/>
    <property type="evidence" value="ECO:0007669"/>
    <property type="project" value="InterPro"/>
</dbReference>
<dbReference type="InterPro" id="IPR027417">
    <property type="entry name" value="P-loop_NTPase"/>
</dbReference>
<dbReference type="Pfam" id="PF01660">
    <property type="entry name" value="Vmethyltransf"/>
    <property type="match status" value="1"/>
</dbReference>
<dbReference type="PROSITE" id="PS51657">
    <property type="entry name" value="PSRV_HELICASE"/>
    <property type="match status" value="1"/>
</dbReference>
<keyword evidence="1" id="KW-0808">Transferase</keyword>
<dbReference type="GO" id="GO:0075523">
    <property type="term" value="P:viral translational frameshifting"/>
    <property type="evidence" value="ECO:0007669"/>
    <property type="project" value="UniProtKB-KW"/>
</dbReference>
<evidence type="ECO:0000313" key="9">
    <source>
        <dbReference type="EMBL" id="XCA85072.1"/>
    </source>
</evidence>
<keyword evidence="3" id="KW-0688">Ribosomal frameshifting</keyword>
<reference evidence="9" key="1">
    <citation type="submission" date="2024-06" db="EMBL/GenBank/DDBJ databases">
        <title>Olive leaf mottling virus (OLMV): a new member of the genus Olivavirus in the family Closteroviridae.</title>
        <authorList>
            <person name="Ruiz-Garcia A.B."/>
            <person name="Olmos A."/>
        </authorList>
    </citation>
    <scope>NUCLEOTIDE SEQUENCE</scope>
    <source>
        <strain evidence="9">OLMV167.95</strain>
    </source>
</reference>
<dbReference type="Gene3D" id="3.40.50.300">
    <property type="entry name" value="P-loop containing nucleotide triphosphate hydrolases"/>
    <property type="match status" value="2"/>
</dbReference>
<dbReference type="EMBL" id="PP928841">
    <property type="protein sequence ID" value="XCA85072.1"/>
    <property type="molecule type" value="Genomic_RNA"/>
</dbReference>
<dbReference type="PROSITE" id="PS51743">
    <property type="entry name" value="ALPHAVIRUS_MT"/>
    <property type="match status" value="1"/>
</dbReference>
<accession>A0AAU7YS26</accession>
<evidence type="ECO:0000256" key="1">
    <source>
        <dbReference type="ARBA" id="ARBA00022679"/>
    </source>
</evidence>
<feature type="compositionally biased region" description="Basic residues" evidence="6">
    <location>
        <begin position="1"/>
        <end position="12"/>
    </location>
</feature>
<dbReference type="GO" id="GO:0006396">
    <property type="term" value="P:RNA processing"/>
    <property type="evidence" value="ECO:0007669"/>
    <property type="project" value="InterPro"/>
</dbReference>
<keyword evidence="4" id="KW-0378">Hydrolase</keyword>
<dbReference type="SUPFAM" id="SSF52540">
    <property type="entry name" value="P-loop containing nucleoside triphosphate hydrolases"/>
    <property type="match status" value="1"/>
</dbReference>
<proteinExistence type="predicted"/>
<gene>
    <name evidence="9" type="primary">ORF1a</name>
</gene>
<evidence type="ECO:0000256" key="2">
    <source>
        <dbReference type="ARBA" id="ARBA00022741"/>
    </source>
</evidence>
<dbReference type="Pfam" id="PF01443">
    <property type="entry name" value="Viral_helicase1"/>
    <property type="match status" value="1"/>
</dbReference>
<feature type="region of interest" description="Disordered" evidence="6">
    <location>
        <begin position="1975"/>
        <end position="2002"/>
    </location>
</feature>
<feature type="compositionally biased region" description="Basic residues" evidence="6">
    <location>
        <begin position="2041"/>
        <end position="2055"/>
    </location>
</feature>
<evidence type="ECO:0000256" key="5">
    <source>
        <dbReference type="ARBA" id="ARBA00022840"/>
    </source>
</evidence>
<dbReference type="GO" id="GO:0008174">
    <property type="term" value="F:mRNA methyltransferase activity"/>
    <property type="evidence" value="ECO:0007669"/>
    <property type="project" value="UniProtKB-UniRule"/>
</dbReference>
<protein>
    <submittedName>
        <fullName evidence="9">ORF1a polyprotein</fullName>
    </submittedName>
</protein>
<feature type="compositionally biased region" description="Basic residues" evidence="6">
    <location>
        <begin position="142"/>
        <end position="155"/>
    </location>
</feature>
<dbReference type="InterPro" id="IPR002588">
    <property type="entry name" value="Alphavirus-like_MT_dom"/>
</dbReference>
<dbReference type="GO" id="GO:0016787">
    <property type="term" value="F:hydrolase activity"/>
    <property type="evidence" value="ECO:0007669"/>
    <property type="project" value="UniProtKB-KW"/>
</dbReference>
<dbReference type="GO" id="GO:0003723">
    <property type="term" value="F:RNA binding"/>
    <property type="evidence" value="ECO:0007669"/>
    <property type="project" value="InterPro"/>
</dbReference>
<organism evidence="9">
    <name type="scientific">Olive leaf mottling virus</name>
    <dbReference type="NCBI Taxonomy" id="3162628"/>
    <lineage>
        <taxon>Viruses</taxon>
        <taxon>Riboviria</taxon>
        <taxon>Orthornavirae</taxon>
        <taxon>Kitrinoviricota</taxon>
        <taxon>Alsuviricetes</taxon>
        <taxon>Martellivirales</taxon>
        <taxon>Closteroviridae</taxon>
        <taxon>Olivavirus</taxon>
    </lineage>
</organism>
<feature type="domain" description="Alphavirus-like MT" evidence="8">
    <location>
        <begin position="667"/>
        <end position="856"/>
    </location>
</feature>
<name>A0AAU7YS26_9CLOS</name>
<feature type="region of interest" description="Disordered" evidence="6">
    <location>
        <begin position="2017"/>
        <end position="2060"/>
    </location>
</feature>
<dbReference type="GO" id="GO:0005524">
    <property type="term" value="F:ATP binding"/>
    <property type="evidence" value="ECO:0007669"/>
    <property type="project" value="UniProtKB-KW"/>
</dbReference>
<feature type="domain" description="(+)RNA virus helicase C-terminal" evidence="7">
    <location>
        <begin position="2271"/>
        <end position="2604"/>
    </location>
</feature>
<feature type="region of interest" description="Disordered" evidence="6">
    <location>
        <begin position="1"/>
        <end position="60"/>
    </location>
</feature>